<keyword evidence="1" id="KW-0732">Signal</keyword>
<reference evidence="2" key="1">
    <citation type="submission" date="2013-04" db="EMBL/GenBank/DDBJ databases">
        <title>The genome sequencing project of 58 acetic acid bacteria.</title>
        <authorList>
            <person name="Okamoto-Kainuma A."/>
            <person name="Ishikawa M."/>
            <person name="Umino S."/>
            <person name="Koizumi Y."/>
            <person name="Shiwa Y."/>
            <person name="Yoshikawa H."/>
            <person name="Matsutani M."/>
            <person name="Matsushita K."/>
        </authorList>
    </citation>
    <scope>NUCLEOTIDE SEQUENCE</scope>
    <source>
        <strain evidence="2">NRIC 0535</strain>
    </source>
</reference>
<evidence type="ECO:0000256" key="1">
    <source>
        <dbReference type="SAM" id="SignalP"/>
    </source>
</evidence>
<dbReference type="Proteomes" id="UP001062776">
    <property type="component" value="Unassembled WGS sequence"/>
</dbReference>
<dbReference type="RefSeq" id="WP_264814927.1">
    <property type="nucleotide sequence ID" value="NZ_BAPV01000008.1"/>
</dbReference>
<dbReference type="EMBL" id="BAPV01000008">
    <property type="protein sequence ID" value="GBQ86784.1"/>
    <property type="molecule type" value="Genomic_DNA"/>
</dbReference>
<name>A0ABQ0Q1D7_9PROT</name>
<keyword evidence="3" id="KW-1185">Reference proteome</keyword>
<gene>
    <name evidence="2" type="ORF">AA0535_1107</name>
</gene>
<evidence type="ECO:0000313" key="2">
    <source>
        <dbReference type="EMBL" id="GBQ86784.1"/>
    </source>
</evidence>
<accession>A0ABQ0Q1D7</accession>
<organism evidence="2 3">
    <name type="scientific">Asaia krungthepensis NRIC 0535</name>
    <dbReference type="NCBI Taxonomy" id="1307925"/>
    <lineage>
        <taxon>Bacteria</taxon>
        <taxon>Pseudomonadati</taxon>
        <taxon>Pseudomonadota</taxon>
        <taxon>Alphaproteobacteria</taxon>
        <taxon>Acetobacterales</taxon>
        <taxon>Acetobacteraceae</taxon>
        <taxon>Asaia</taxon>
    </lineage>
</organism>
<proteinExistence type="predicted"/>
<comment type="caution">
    <text evidence="2">The sequence shown here is derived from an EMBL/GenBank/DDBJ whole genome shotgun (WGS) entry which is preliminary data.</text>
</comment>
<sequence length="560" mass="58167">MKRFTLMAPSLLAGLILLGTAAHAQPQFAPPRGLPASTPVGTAGATLQTMQSGIERNARDIETLGKSGVTQAALAEALGGYLSASQADGLYATQAALTGYLPRSGGTIDGTKGKGLSLTNPNPKMGSDGLAHLDFASPMANELTLTANAPGSNVLAVDNTAANGFTAITFRGNDANLSALSGKDVNFEHAAVGYGGSLAYQMGKGYAFTEISRYDGTANPFLAPVAWMMQHTGAEFTSFQERFIDTAAGSVTVTCHGCTFPAGIDGQVIDAPTEYGLFAQPTTIKSGAGTATLTVSSPAKGGRANVIGRFGPTAYHQYDSKVWTEMGNEDWYTYPSAYDGGFRTWPFFSADFNYGRVGIWTNHPEAELDVVGNAIIGADRNGRVSFGNLGILNTICQPGTGNRNQVDRSTFLDGINTLQAICVNNPGRYRWVDLNLGNGGADGTISEQYLDGSRATRFVAHPVMSLAATRQLGLTDCGTTLTVSGSNALSVTIGTGLAAGCRITVTQLGTGGVTITPLSGETLGSWTTQAQTGPYALPGQYASVVIEAKTGTLATVERGQ</sequence>
<protein>
    <submittedName>
        <fullName evidence="2">Uncharacterized protein</fullName>
    </submittedName>
</protein>
<feature type="signal peptide" evidence="1">
    <location>
        <begin position="1"/>
        <end position="24"/>
    </location>
</feature>
<evidence type="ECO:0000313" key="3">
    <source>
        <dbReference type="Proteomes" id="UP001062776"/>
    </source>
</evidence>
<feature type="chain" id="PRO_5047085077" evidence="1">
    <location>
        <begin position="25"/>
        <end position="560"/>
    </location>
</feature>